<dbReference type="RefSeq" id="XP_052946789.1">
    <property type="nucleotide sequence ID" value="XM_053093576.1"/>
</dbReference>
<evidence type="ECO:0000256" key="2">
    <source>
        <dbReference type="SAM" id="MobiDB-lite"/>
    </source>
</evidence>
<feature type="region of interest" description="Disordered" evidence="2">
    <location>
        <begin position="1"/>
        <end position="22"/>
    </location>
</feature>
<proteinExistence type="predicted"/>
<feature type="domain" description="Cupin type-2" evidence="3">
    <location>
        <begin position="39"/>
        <end position="108"/>
    </location>
</feature>
<dbReference type="Pfam" id="PF07883">
    <property type="entry name" value="Cupin_2"/>
    <property type="match status" value="1"/>
</dbReference>
<evidence type="ECO:0000259" key="3">
    <source>
        <dbReference type="Pfam" id="PF07883"/>
    </source>
</evidence>
<keyword evidence="5" id="KW-1185">Reference proteome</keyword>
<evidence type="ECO:0000313" key="5">
    <source>
        <dbReference type="Proteomes" id="UP001164286"/>
    </source>
</evidence>
<dbReference type="InterPro" id="IPR013096">
    <property type="entry name" value="Cupin_2"/>
</dbReference>
<dbReference type="InterPro" id="IPR011051">
    <property type="entry name" value="RmlC_Cupin_sf"/>
</dbReference>
<gene>
    <name evidence="4" type="ORF">MKK02DRAFT_45723</name>
</gene>
<dbReference type="InterPro" id="IPR051610">
    <property type="entry name" value="GPI/OXD"/>
</dbReference>
<reference evidence="4" key="1">
    <citation type="journal article" date="2022" name="G3 (Bethesda)">
        <title>High quality genome of the basidiomycete yeast Dioszegia hungarica PDD-24b-2 isolated from cloud water.</title>
        <authorList>
            <person name="Jarrige D."/>
            <person name="Haridas S."/>
            <person name="Bleykasten-Grosshans C."/>
            <person name="Joly M."/>
            <person name="Nadalig T."/>
            <person name="Sancelme M."/>
            <person name="Vuilleumier S."/>
            <person name="Grigoriev I.V."/>
            <person name="Amato P."/>
            <person name="Bringel F."/>
        </authorList>
    </citation>
    <scope>NUCLEOTIDE SEQUENCE</scope>
    <source>
        <strain evidence="4">PDD-24b-2</strain>
    </source>
</reference>
<keyword evidence="1" id="KW-0479">Metal-binding</keyword>
<accession>A0AA38HB70</accession>
<evidence type="ECO:0000256" key="1">
    <source>
        <dbReference type="ARBA" id="ARBA00022723"/>
    </source>
</evidence>
<dbReference type="CDD" id="cd02208">
    <property type="entry name" value="cupin_RmlC-like"/>
    <property type="match status" value="1"/>
</dbReference>
<dbReference type="GO" id="GO:0046872">
    <property type="term" value="F:metal ion binding"/>
    <property type="evidence" value="ECO:0007669"/>
    <property type="project" value="UniProtKB-KW"/>
</dbReference>
<comment type="caution">
    <text evidence="4">The sequence shown here is derived from an EMBL/GenBank/DDBJ whole genome shotgun (WGS) entry which is preliminary data.</text>
</comment>
<organism evidence="4 5">
    <name type="scientific">Dioszegia hungarica</name>
    <dbReference type="NCBI Taxonomy" id="4972"/>
    <lineage>
        <taxon>Eukaryota</taxon>
        <taxon>Fungi</taxon>
        <taxon>Dikarya</taxon>
        <taxon>Basidiomycota</taxon>
        <taxon>Agaricomycotina</taxon>
        <taxon>Tremellomycetes</taxon>
        <taxon>Tremellales</taxon>
        <taxon>Bulleribasidiaceae</taxon>
        <taxon>Dioszegia</taxon>
    </lineage>
</organism>
<evidence type="ECO:0000313" key="4">
    <source>
        <dbReference type="EMBL" id="KAI9637012.1"/>
    </source>
</evidence>
<dbReference type="Gene3D" id="2.60.120.10">
    <property type="entry name" value="Jelly Rolls"/>
    <property type="match status" value="1"/>
</dbReference>
<dbReference type="EMBL" id="JAKWFO010000005">
    <property type="protein sequence ID" value="KAI9637012.1"/>
    <property type="molecule type" value="Genomic_DNA"/>
</dbReference>
<dbReference type="InterPro" id="IPR014710">
    <property type="entry name" value="RmlC-like_jellyroll"/>
</dbReference>
<dbReference type="SUPFAM" id="SSF51182">
    <property type="entry name" value="RmlC-like cupins"/>
    <property type="match status" value="1"/>
</dbReference>
<dbReference type="GeneID" id="77732781"/>
<dbReference type="Proteomes" id="UP001164286">
    <property type="component" value="Unassembled WGS sequence"/>
</dbReference>
<dbReference type="AlphaFoldDB" id="A0AA38HB70"/>
<feature type="compositionally biased region" description="Polar residues" evidence="2">
    <location>
        <begin position="10"/>
        <end position="20"/>
    </location>
</feature>
<dbReference type="PANTHER" id="PTHR35848">
    <property type="entry name" value="OXALATE-BINDING PROTEIN"/>
    <property type="match status" value="1"/>
</dbReference>
<sequence length="125" mass="13461">MSVLHVPGASLQQSGGQTEGMSRKNAIMDKSDQLCSSIMLAKPHSSSGIHHHATQDTIIYAIRGNGSISFADGRERVDLKPGDWALIPANVEHKEMNDGDEEVEWVIVRGGRVAAVENVDGWKGA</sequence>
<protein>
    <submittedName>
        <fullName evidence="4">RmlC-like cupin domain-containing protein</fullName>
    </submittedName>
</protein>
<name>A0AA38HB70_9TREE</name>